<proteinExistence type="predicted"/>
<organism evidence="1 2">
    <name type="scientific">Oryza sativa subsp. japonica</name>
    <name type="common">Rice</name>
    <dbReference type="NCBI Taxonomy" id="39947"/>
    <lineage>
        <taxon>Eukaryota</taxon>
        <taxon>Viridiplantae</taxon>
        <taxon>Streptophyta</taxon>
        <taxon>Embryophyta</taxon>
        <taxon>Tracheophyta</taxon>
        <taxon>Spermatophyta</taxon>
        <taxon>Magnoliopsida</taxon>
        <taxon>Liliopsida</taxon>
        <taxon>Poales</taxon>
        <taxon>Poaceae</taxon>
        <taxon>BOP clade</taxon>
        <taxon>Oryzoideae</taxon>
        <taxon>Oryzeae</taxon>
        <taxon>Oryzinae</taxon>
        <taxon>Oryza</taxon>
        <taxon>Oryza sativa</taxon>
    </lineage>
</organism>
<keyword evidence="2" id="KW-1185">Reference proteome</keyword>
<dbReference type="PaxDb" id="39947-A0A0P0VBJ8"/>
<dbReference type="AlphaFoldDB" id="A0A0P0VBJ8"/>
<dbReference type="InParanoid" id="A0A0P0VBJ8"/>
<name>A0A0P0VBJ8_ORYSJ</name>
<reference evidence="2" key="1">
    <citation type="journal article" date="2005" name="Nature">
        <title>The map-based sequence of the rice genome.</title>
        <authorList>
            <consortium name="International rice genome sequencing project (IRGSP)"/>
            <person name="Matsumoto T."/>
            <person name="Wu J."/>
            <person name="Kanamori H."/>
            <person name="Katayose Y."/>
            <person name="Fujisawa M."/>
            <person name="Namiki N."/>
            <person name="Mizuno H."/>
            <person name="Yamamoto K."/>
            <person name="Antonio B.A."/>
            <person name="Baba T."/>
            <person name="Sakata K."/>
            <person name="Nagamura Y."/>
            <person name="Aoki H."/>
            <person name="Arikawa K."/>
            <person name="Arita K."/>
            <person name="Bito T."/>
            <person name="Chiden Y."/>
            <person name="Fujitsuka N."/>
            <person name="Fukunaka R."/>
            <person name="Hamada M."/>
            <person name="Harada C."/>
            <person name="Hayashi A."/>
            <person name="Hijishita S."/>
            <person name="Honda M."/>
            <person name="Hosokawa S."/>
            <person name="Ichikawa Y."/>
            <person name="Idonuma A."/>
            <person name="Iijima M."/>
            <person name="Ikeda M."/>
            <person name="Ikeno M."/>
            <person name="Ito K."/>
            <person name="Ito S."/>
            <person name="Ito T."/>
            <person name="Ito Y."/>
            <person name="Ito Y."/>
            <person name="Iwabuchi A."/>
            <person name="Kamiya K."/>
            <person name="Karasawa W."/>
            <person name="Kurita K."/>
            <person name="Katagiri S."/>
            <person name="Kikuta A."/>
            <person name="Kobayashi H."/>
            <person name="Kobayashi N."/>
            <person name="Machita K."/>
            <person name="Maehara T."/>
            <person name="Masukawa M."/>
            <person name="Mizubayashi T."/>
            <person name="Mukai Y."/>
            <person name="Nagasaki H."/>
            <person name="Nagata Y."/>
            <person name="Naito S."/>
            <person name="Nakashima M."/>
            <person name="Nakama Y."/>
            <person name="Nakamichi Y."/>
            <person name="Nakamura M."/>
            <person name="Meguro A."/>
            <person name="Negishi M."/>
            <person name="Ohta I."/>
            <person name="Ohta T."/>
            <person name="Okamoto M."/>
            <person name="Ono N."/>
            <person name="Saji S."/>
            <person name="Sakaguchi M."/>
            <person name="Sakai K."/>
            <person name="Shibata M."/>
            <person name="Shimokawa T."/>
            <person name="Song J."/>
            <person name="Takazaki Y."/>
            <person name="Terasawa K."/>
            <person name="Tsugane M."/>
            <person name="Tsuji K."/>
            <person name="Ueda S."/>
            <person name="Waki K."/>
            <person name="Yamagata H."/>
            <person name="Yamamoto M."/>
            <person name="Yamamoto S."/>
            <person name="Yamane H."/>
            <person name="Yoshiki S."/>
            <person name="Yoshihara R."/>
            <person name="Yukawa K."/>
            <person name="Zhong H."/>
            <person name="Yano M."/>
            <person name="Yuan Q."/>
            <person name="Ouyang S."/>
            <person name="Liu J."/>
            <person name="Jones K.M."/>
            <person name="Gansberger K."/>
            <person name="Moffat K."/>
            <person name="Hill J."/>
            <person name="Bera J."/>
            <person name="Fadrosh D."/>
            <person name="Jin S."/>
            <person name="Johri S."/>
            <person name="Kim M."/>
            <person name="Overton L."/>
            <person name="Reardon M."/>
            <person name="Tsitrin T."/>
            <person name="Vuong H."/>
            <person name="Weaver B."/>
            <person name="Ciecko A."/>
            <person name="Tallon L."/>
            <person name="Jackson J."/>
            <person name="Pai G."/>
            <person name="Aken S.V."/>
            <person name="Utterback T."/>
            <person name="Reidmuller S."/>
            <person name="Feldblyum T."/>
            <person name="Hsiao J."/>
            <person name="Zismann V."/>
            <person name="Iobst S."/>
            <person name="de Vazeille A.R."/>
            <person name="Buell C.R."/>
            <person name="Ying K."/>
            <person name="Li Y."/>
            <person name="Lu T."/>
            <person name="Huang Y."/>
            <person name="Zhao Q."/>
            <person name="Feng Q."/>
            <person name="Zhang L."/>
            <person name="Zhu J."/>
            <person name="Weng Q."/>
            <person name="Mu J."/>
            <person name="Lu Y."/>
            <person name="Fan D."/>
            <person name="Liu Y."/>
            <person name="Guan J."/>
            <person name="Zhang Y."/>
            <person name="Yu S."/>
            <person name="Liu X."/>
            <person name="Zhang Y."/>
            <person name="Hong G."/>
            <person name="Han B."/>
            <person name="Choisne N."/>
            <person name="Demange N."/>
            <person name="Orjeda G."/>
            <person name="Samain S."/>
            <person name="Cattolico L."/>
            <person name="Pelletier E."/>
            <person name="Couloux A."/>
            <person name="Segurens B."/>
            <person name="Wincker P."/>
            <person name="D'Hont A."/>
            <person name="Scarpelli C."/>
            <person name="Weissenbach J."/>
            <person name="Salanoubat M."/>
            <person name="Quetier F."/>
            <person name="Yu Y."/>
            <person name="Kim H.R."/>
            <person name="Rambo T."/>
            <person name="Currie J."/>
            <person name="Collura K."/>
            <person name="Luo M."/>
            <person name="Yang T."/>
            <person name="Ammiraju J.S.S."/>
            <person name="Engler F."/>
            <person name="Soderlund C."/>
            <person name="Wing R.A."/>
            <person name="Palmer L.E."/>
            <person name="de la Bastide M."/>
            <person name="Spiegel L."/>
            <person name="Nascimento L."/>
            <person name="Zutavern T."/>
            <person name="O'Shaughnessy A."/>
            <person name="Dike S."/>
            <person name="Dedhia N."/>
            <person name="Preston R."/>
            <person name="Balija V."/>
            <person name="McCombie W.R."/>
            <person name="Chow T."/>
            <person name="Chen H."/>
            <person name="Chung M."/>
            <person name="Chen C."/>
            <person name="Shaw J."/>
            <person name="Wu H."/>
            <person name="Hsiao K."/>
            <person name="Chao Y."/>
            <person name="Chu M."/>
            <person name="Cheng C."/>
            <person name="Hour A."/>
            <person name="Lee P."/>
            <person name="Lin S."/>
            <person name="Lin Y."/>
            <person name="Liou J."/>
            <person name="Liu S."/>
            <person name="Hsing Y."/>
            <person name="Raghuvanshi S."/>
            <person name="Mohanty A."/>
            <person name="Bharti A.K."/>
            <person name="Gaur A."/>
            <person name="Gupta V."/>
            <person name="Kumar D."/>
            <person name="Ravi V."/>
            <person name="Vij S."/>
            <person name="Kapur A."/>
            <person name="Khurana P."/>
            <person name="Khurana P."/>
            <person name="Khurana J.P."/>
            <person name="Tyagi A.K."/>
            <person name="Gaikwad K."/>
            <person name="Singh A."/>
            <person name="Dalal V."/>
            <person name="Srivastava S."/>
            <person name="Dixit A."/>
            <person name="Pal A.K."/>
            <person name="Ghazi I.A."/>
            <person name="Yadav M."/>
            <person name="Pandit A."/>
            <person name="Bhargava A."/>
            <person name="Sureshbabu K."/>
            <person name="Batra K."/>
            <person name="Sharma T.R."/>
            <person name="Mohapatra T."/>
            <person name="Singh N.K."/>
            <person name="Messing J."/>
            <person name="Nelson A.B."/>
            <person name="Fuks G."/>
            <person name="Kavchok S."/>
            <person name="Keizer G."/>
            <person name="Linton E."/>
            <person name="Llaca V."/>
            <person name="Song R."/>
            <person name="Tanyolac B."/>
            <person name="Young S."/>
            <person name="Ho-Il K."/>
            <person name="Hahn J.H."/>
            <person name="Sangsakoo G."/>
            <person name="Vanavichit A."/>
            <person name="de Mattos Luiz.A.T."/>
            <person name="Zimmer P.D."/>
            <person name="Malone G."/>
            <person name="Dellagostin O."/>
            <person name="de Oliveira A.C."/>
            <person name="Bevan M."/>
            <person name="Bancroft I."/>
            <person name="Minx P."/>
            <person name="Cordum H."/>
            <person name="Wilson R."/>
            <person name="Cheng Z."/>
            <person name="Jin W."/>
            <person name="Jiang J."/>
            <person name="Leong S.A."/>
            <person name="Iwama H."/>
            <person name="Gojobori T."/>
            <person name="Itoh T."/>
            <person name="Niimura Y."/>
            <person name="Fujii Y."/>
            <person name="Habara T."/>
            <person name="Sakai H."/>
            <person name="Sato Y."/>
            <person name="Wilson G."/>
            <person name="Kumar K."/>
            <person name="McCouch S."/>
            <person name="Juretic N."/>
            <person name="Hoen D."/>
            <person name="Wright S."/>
            <person name="Bruskiewich R."/>
            <person name="Bureau T."/>
            <person name="Miyao A."/>
            <person name="Hirochika H."/>
            <person name="Nishikawa T."/>
            <person name="Kadowaki K."/>
            <person name="Sugiura M."/>
            <person name="Burr B."/>
            <person name="Sasaki T."/>
        </authorList>
    </citation>
    <scope>NUCLEOTIDE SEQUENCE [LARGE SCALE GENOMIC DNA]</scope>
    <source>
        <strain evidence="2">cv. Nipponbare</strain>
    </source>
</reference>
<dbReference type="EMBL" id="AP014957">
    <property type="protein sequence ID" value="BAS75734.1"/>
    <property type="molecule type" value="Genomic_DNA"/>
</dbReference>
<accession>A0A0P0VBJ8</accession>
<reference evidence="1 2" key="2">
    <citation type="journal article" date="2013" name="Plant Cell Physiol.">
        <title>Rice Annotation Project Database (RAP-DB): an integrative and interactive database for rice genomics.</title>
        <authorList>
            <person name="Sakai H."/>
            <person name="Lee S.S."/>
            <person name="Tanaka T."/>
            <person name="Numa H."/>
            <person name="Kim J."/>
            <person name="Kawahara Y."/>
            <person name="Wakimoto H."/>
            <person name="Yang C.C."/>
            <person name="Iwamoto M."/>
            <person name="Abe T."/>
            <person name="Yamada Y."/>
            <person name="Muto A."/>
            <person name="Inokuchi H."/>
            <person name="Ikemura T."/>
            <person name="Matsumoto T."/>
            <person name="Sasaki T."/>
            <person name="Itoh T."/>
        </authorList>
    </citation>
    <scope>NUCLEOTIDE SEQUENCE [LARGE SCALE GENOMIC DNA]</scope>
    <source>
        <strain evidence="2">cv. Nipponbare</strain>
    </source>
</reference>
<evidence type="ECO:0000313" key="2">
    <source>
        <dbReference type="Proteomes" id="UP000059680"/>
    </source>
</evidence>
<gene>
    <name evidence="1" type="ordered locus">Os01g0899387</name>
    <name evidence="1" type="ORF">OSNPB_010899387</name>
</gene>
<dbReference type="Gramene" id="Os01t0899387-00">
    <property type="protein sequence ID" value="Os01t0899387-00"/>
    <property type="gene ID" value="Os01g0899387"/>
</dbReference>
<sequence>MSTSKWESRSWQRKYHVAPRKTRIVVSLAFVDGTNAPVYALQGN</sequence>
<protein>
    <submittedName>
        <fullName evidence="1">Os01g0899387 protein</fullName>
    </submittedName>
</protein>
<dbReference type="Proteomes" id="UP000059680">
    <property type="component" value="Chromosome 1"/>
</dbReference>
<evidence type="ECO:0000313" key="1">
    <source>
        <dbReference type="EMBL" id="BAS75734.1"/>
    </source>
</evidence>
<reference evidence="1 2" key="3">
    <citation type="journal article" date="2013" name="Rice">
        <title>Improvement of the Oryza sativa Nipponbare reference genome using next generation sequence and optical map data.</title>
        <authorList>
            <person name="Kawahara Y."/>
            <person name="de la Bastide M."/>
            <person name="Hamilton J.P."/>
            <person name="Kanamori H."/>
            <person name="McCombie W.R."/>
            <person name="Ouyang S."/>
            <person name="Schwartz D.C."/>
            <person name="Tanaka T."/>
            <person name="Wu J."/>
            <person name="Zhou S."/>
            <person name="Childs K.L."/>
            <person name="Davidson R.M."/>
            <person name="Lin H."/>
            <person name="Quesada-Ocampo L."/>
            <person name="Vaillancourt B."/>
            <person name="Sakai H."/>
            <person name="Lee S.S."/>
            <person name="Kim J."/>
            <person name="Numa H."/>
            <person name="Itoh T."/>
            <person name="Buell C.R."/>
            <person name="Matsumoto T."/>
        </authorList>
    </citation>
    <scope>NUCLEOTIDE SEQUENCE [LARGE SCALE GENOMIC DNA]</scope>
    <source>
        <strain evidence="2">cv. Nipponbare</strain>
    </source>
</reference>